<protein>
    <recommendedName>
        <fullName evidence="8">Tetratricopeptide repeat (TPR) protein</fullName>
    </recommendedName>
</protein>
<sequence length="406" mass="44928">MPPKGHSKSSAKAQRAKAKKEKQLLEARMRLCEEKCAEARGYLEPTGRSAEPNFTKAKAAVDAAIEAYDASSLAFFMLGQWNRMQGMYEEAIESYSQALDLEPTNVQALEWRAHCYQAVHDYPHAIEDNTSIISLDPENDHAYNMRGLCVLQSSVPGLHLRSIDFKSCVRDFSTAVRLNEANYYAMANLGKAYEVQGHLDKAIEYYGKALDSSEHYTYARFRRGCTALCMAERLLLRREEEGSSESDAPEAASGSLKARDGSSTRHMAEAASSTSSRAPGGATTLKEVKTEVCRHMEEEKEARRVETLLKLADSDFSLLLDHTPEGKQLAADPAVVLNIGICALLCKNINRAEEHLMLAQDIVAKRPGLVEDGEAPPLENRDAFNSVLAIRLKELQKLKDIARSAA</sequence>
<evidence type="ECO:0000256" key="1">
    <source>
        <dbReference type="ARBA" id="ARBA00022737"/>
    </source>
</evidence>
<dbReference type="SMR" id="A0A836L1C9"/>
<dbReference type="RefSeq" id="XP_067065085.1">
    <property type="nucleotide sequence ID" value="XM_067207911.1"/>
</dbReference>
<evidence type="ECO:0000313" key="7">
    <source>
        <dbReference type="Proteomes" id="UP000674143"/>
    </source>
</evidence>
<keyword evidence="1" id="KW-0677">Repeat</keyword>
<dbReference type="Gene3D" id="1.25.40.10">
    <property type="entry name" value="Tetratricopeptide repeat domain"/>
    <property type="match status" value="2"/>
</dbReference>
<keyword evidence="7" id="KW-1185">Reference proteome</keyword>
<feature type="region of interest" description="Disordered" evidence="5">
    <location>
        <begin position="239"/>
        <end position="285"/>
    </location>
</feature>
<evidence type="ECO:0008006" key="8">
    <source>
        <dbReference type="Google" id="ProtNLM"/>
    </source>
</evidence>
<dbReference type="AlphaFoldDB" id="A0A836L1C9"/>
<feature type="coiled-coil region" evidence="4">
    <location>
        <begin position="8"/>
        <end position="35"/>
    </location>
</feature>
<gene>
    <name evidence="6" type="ORF">LSCM4_05984</name>
</gene>
<dbReference type="KEGG" id="loi:92361845"/>
<dbReference type="PANTHER" id="PTHR44858">
    <property type="entry name" value="TETRATRICOPEPTIDE REPEAT PROTEIN 6"/>
    <property type="match status" value="1"/>
</dbReference>
<dbReference type="InterPro" id="IPR050498">
    <property type="entry name" value="Ycf3"/>
</dbReference>
<keyword evidence="4" id="KW-0175">Coiled coil</keyword>
<evidence type="ECO:0000313" key="6">
    <source>
        <dbReference type="EMBL" id="KAG5485348.1"/>
    </source>
</evidence>
<feature type="repeat" description="TPR" evidence="3">
    <location>
        <begin position="183"/>
        <end position="216"/>
    </location>
</feature>
<accession>A0A836L1C9</accession>
<evidence type="ECO:0000256" key="4">
    <source>
        <dbReference type="SAM" id="Coils"/>
    </source>
</evidence>
<evidence type="ECO:0000256" key="3">
    <source>
        <dbReference type="PROSITE-ProRule" id="PRU00339"/>
    </source>
</evidence>
<dbReference type="SUPFAM" id="SSF48452">
    <property type="entry name" value="TPR-like"/>
    <property type="match status" value="1"/>
</dbReference>
<reference evidence="7" key="1">
    <citation type="journal article" date="2021" name="Microbiol. Resour. Announc.">
        <title>LGAAP: Leishmaniinae Genome Assembly and Annotation Pipeline.</title>
        <authorList>
            <person name="Almutairi H."/>
            <person name="Urbaniak M.D."/>
            <person name="Bates M.D."/>
            <person name="Jariyapan N."/>
            <person name="Kwakye-Nuako G."/>
            <person name="Thomaz-Soccol V."/>
            <person name="Al-Salem W.S."/>
            <person name="Dillon R.J."/>
            <person name="Bates P.A."/>
            <person name="Gatherer D."/>
        </authorList>
    </citation>
    <scope>NUCLEOTIDE SEQUENCE [LARGE SCALE GENOMIC DNA]</scope>
</reference>
<proteinExistence type="predicted"/>
<name>A0A836L1C9_9TRYP</name>
<dbReference type="SMART" id="SM00028">
    <property type="entry name" value="TPR"/>
    <property type="match status" value="4"/>
</dbReference>
<reference evidence="7" key="2">
    <citation type="journal article" date="2021" name="Sci. Data">
        <title>Chromosome-scale genome sequencing, assembly and annotation of six genomes from subfamily Leishmaniinae.</title>
        <authorList>
            <person name="Almutairi H."/>
            <person name="Urbaniak M.D."/>
            <person name="Bates M.D."/>
            <person name="Jariyapan N."/>
            <person name="Kwakye-Nuako G."/>
            <person name="Thomaz Soccol V."/>
            <person name="Al-Salem W.S."/>
            <person name="Dillon R.J."/>
            <person name="Bates P.A."/>
            <person name="Gatherer D."/>
        </authorList>
    </citation>
    <scope>NUCLEOTIDE SEQUENCE [LARGE SCALE GENOMIC DNA]</scope>
</reference>
<organism evidence="6 7">
    <name type="scientific">Leishmania orientalis</name>
    <dbReference type="NCBI Taxonomy" id="2249476"/>
    <lineage>
        <taxon>Eukaryota</taxon>
        <taxon>Discoba</taxon>
        <taxon>Euglenozoa</taxon>
        <taxon>Kinetoplastea</taxon>
        <taxon>Metakinetoplastina</taxon>
        <taxon>Trypanosomatida</taxon>
        <taxon>Trypanosomatidae</taxon>
        <taxon>Leishmaniinae</taxon>
        <taxon>Leishmania</taxon>
    </lineage>
</organism>
<dbReference type="InterPro" id="IPR013105">
    <property type="entry name" value="TPR_2"/>
</dbReference>
<dbReference type="InterPro" id="IPR019734">
    <property type="entry name" value="TPR_rpt"/>
</dbReference>
<dbReference type="Pfam" id="PF13414">
    <property type="entry name" value="TPR_11"/>
    <property type="match status" value="1"/>
</dbReference>
<evidence type="ECO:0000256" key="5">
    <source>
        <dbReference type="SAM" id="MobiDB-lite"/>
    </source>
</evidence>
<keyword evidence="2 3" id="KW-0802">TPR repeat</keyword>
<dbReference type="PROSITE" id="PS50293">
    <property type="entry name" value="TPR_REGION"/>
    <property type="match status" value="1"/>
</dbReference>
<feature type="compositionally biased region" description="Basic and acidic residues" evidence="5">
    <location>
        <begin position="257"/>
        <end position="268"/>
    </location>
</feature>
<dbReference type="GeneID" id="92361845"/>
<dbReference type="Proteomes" id="UP000674143">
    <property type="component" value="Unassembled WGS sequence"/>
</dbReference>
<dbReference type="EMBL" id="JAFHLR010000011">
    <property type="protein sequence ID" value="KAG5485348.1"/>
    <property type="molecule type" value="Genomic_DNA"/>
</dbReference>
<feature type="repeat" description="TPR" evidence="3">
    <location>
        <begin position="72"/>
        <end position="105"/>
    </location>
</feature>
<dbReference type="InterPro" id="IPR011990">
    <property type="entry name" value="TPR-like_helical_dom_sf"/>
</dbReference>
<dbReference type="PANTHER" id="PTHR44858:SF1">
    <property type="entry name" value="UDP-N-ACETYLGLUCOSAMINE--PEPTIDE N-ACETYLGLUCOSAMINYLTRANSFERASE SPINDLY-RELATED"/>
    <property type="match status" value="1"/>
</dbReference>
<comment type="caution">
    <text evidence="6">The sequence shown here is derived from an EMBL/GenBank/DDBJ whole genome shotgun (WGS) entry which is preliminary data.</text>
</comment>
<dbReference type="Pfam" id="PF07719">
    <property type="entry name" value="TPR_2"/>
    <property type="match status" value="1"/>
</dbReference>
<dbReference type="PROSITE" id="PS50005">
    <property type="entry name" value="TPR"/>
    <property type="match status" value="2"/>
</dbReference>
<evidence type="ECO:0000256" key="2">
    <source>
        <dbReference type="ARBA" id="ARBA00022803"/>
    </source>
</evidence>